<proteinExistence type="predicted"/>
<dbReference type="Proteomes" id="UP000199352">
    <property type="component" value="Unassembled WGS sequence"/>
</dbReference>
<reference evidence="3" key="1">
    <citation type="submission" date="2016-10" db="EMBL/GenBank/DDBJ databases">
        <authorList>
            <person name="Varghese N."/>
            <person name="Submissions S."/>
        </authorList>
    </citation>
    <scope>NUCLEOTIDE SEQUENCE [LARGE SCALE GENOMIC DNA]</scope>
    <source>
        <strain evidence="3">CGMCC 4.3525</strain>
    </source>
</reference>
<name>A0A1H9UY83_9PSEU</name>
<dbReference type="PROSITE" id="PS51186">
    <property type="entry name" value="GNAT"/>
    <property type="match status" value="1"/>
</dbReference>
<dbReference type="EMBL" id="FOFR01000023">
    <property type="protein sequence ID" value="SES14291.1"/>
    <property type="molecule type" value="Genomic_DNA"/>
</dbReference>
<keyword evidence="3" id="KW-1185">Reference proteome</keyword>
<feature type="domain" description="N-acetyltransferase" evidence="1">
    <location>
        <begin position="123"/>
        <end position="266"/>
    </location>
</feature>
<gene>
    <name evidence="2" type="ORF">SAMN05216188_12317</name>
</gene>
<dbReference type="Gene3D" id="3.40.630.30">
    <property type="match status" value="1"/>
</dbReference>
<evidence type="ECO:0000313" key="2">
    <source>
        <dbReference type="EMBL" id="SES14291.1"/>
    </source>
</evidence>
<sequence length="275" mass="30056">MATAGVYLLPGESDQVALTSITVAPDRRRAGVGTAVLHLLLPLLEARGRTVVEGWDLEVDGPGHRWATAVGLRTAKPMVVQWLHLADVDPATWDVLVPAGYRVVDFSGAVPDELVDSFARTLTAMRDAPIGESRLVFPVWTVDRVREAEAELRASGIGRRGVLAVNELTNEVAALTLLDLYPTLPTWGVQRDTVVSPSERGRGLGLCVKARMLRRLREQRPEIDRVHTGTGGDNEHMIRINHRLGYRTTRVSAGVNAKISELRDRRAGAAGRESD</sequence>
<protein>
    <recommendedName>
        <fullName evidence="1">N-acetyltransferase domain-containing protein</fullName>
    </recommendedName>
</protein>
<evidence type="ECO:0000313" key="3">
    <source>
        <dbReference type="Proteomes" id="UP000199352"/>
    </source>
</evidence>
<evidence type="ECO:0000259" key="1">
    <source>
        <dbReference type="PROSITE" id="PS51186"/>
    </source>
</evidence>
<dbReference type="InterPro" id="IPR016181">
    <property type="entry name" value="Acyl_CoA_acyltransferase"/>
</dbReference>
<dbReference type="OrthoDB" id="4119890at2"/>
<organism evidence="2 3">
    <name type="scientific">Lentzea xinjiangensis</name>
    <dbReference type="NCBI Taxonomy" id="402600"/>
    <lineage>
        <taxon>Bacteria</taxon>
        <taxon>Bacillati</taxon>
        <taxon>Actinomycetota</taxon>
        <taxon>Actinomycetes</taxon>
        <taxon>Pseudonocardiales</taxon>
        <taxon>Pseudonocardiaceae</taxon>
        <taxon>Lentzea</taxon>
    </lineage>
</organism>
<dbReference type="SUPFAM" id="SSF55729">
    <property type="entry name" value="Acyl-CoA N-acyltransferases (Nat)"/>
    <property type="match status" value="2"/>
</dbReference>
<dbReference type="STRING" id="402600.SAMN05216188_12317"/>
<dbReference type="AlphaFoldDB" id="A0A1H9UY83"/>
<dbReference type="InterPro" id="IPR000182">
    <property type="entry name" value="GNAT_dom"/>
</dbReference>
<dbReference type="GO" id="GO:0016747">
    <property type="term" value="F:acyltransferase activity, transferring groups other than amino-acyl groups"/>
    <property type="evidence" value="ECO:0007669"/>
    <property type="project" value="InterPro"/>
</dbReference>
<accession>A0A1H9UY83</accession>